<evidence type="ECO:0000313" key="2">
    <source>
        <dbReference type="Proteomes" id="UP001558652"/>
    </source>
</evidence>
<evidence type="ECO:0000313" key="1">
    <source>
        <dbReference type="EMBL" id="KAL1139234.1"/>
    </source>
</evidence>
<protein>
    <recommendedName>
        <fullName evidence="3">GIY-YIG homing endonuclease</fullName>
    </recommendedName>
</protein>
<sequence>MKTSRVYEIPFCWGEIYVGQSGRLISTRIQEHIRVTKYDDMKLAVAEHSMETGYQIDFEKTRILASVPGYKNRIVREVIEIEKNRKISTEKMGFNYHELGSHFCQL</sequence>
<keyword evidence="2" id="KW-1185">Reference proteome</keyword>
<accession>A0ABD0YVI0</accession>
<organism evidence="1 2">
    <name type="scientific">Ranatra chinensis</name>
    <dbReference type="NCBI Taxonomy" id="642074"/>
    <lineage>
        <taxon>Eukaryota</taxon>
        <taxon>Metazoa</taxon>
        <taxon>Ecdysozoa</taxon>
        <taxon>Arthropoda</taxon>
        <taxon>Hexapoda</taxon>
        <taxon>Insecta</taxon>
        <taxon>Pterygota</taxon>
        <taxon>Neoptera</taxon>
        <taxon>Paraneoptera</taxon>
        <taxon>Hemiptera</taxon>
        <taxon>Heteroptera</taxon>
        <taxon>Panheteroptera</taxon>
        <taxon>Nepomorpha</taxon>
        <taxon>Nepidae</taxon>
        <taxon>Ranatrinae</taxon>
        <taxon>Ranatra</taxon>
    </lineage>
</organism>
<reference evidence="1 2" key="1">
    <citation type="submission" date="2024-07" db="EMBL/GenBank/DDBJ databases">
        <title>Chromosome-level genome assembly of the water stick insect Ranatra chinensis (Heteroptera: Nepidae).</title>
        <authorList>
            <person name="Liu X."/>
        </authorList>
    </citation>
    <scope>NUCLEOTIDE SEQUENCE [LARGE SCALE GENOMIC DNA]</scope>
    <source>
        <strain evidence="1">Cailab_2021Rc</strain>
        <tissue evidence="1">Muscle</tissue>
    </source>
</reference>
<gene>
    <name evidence="1" type="ORF">AAG570_006220</name>
</gene>
<comment type="caution">
    <text evidence="1">The sequence shown here is derived from an EMBL/GenBank/DDBJ whole genome shotgun (WGS) entry which is preliminary data.</text>
</comment>
<dbReference type="Proteomes" id="UP001558652">
    <property type="component" value="Unassembled WGS sequence"/>
</dbReference>
<proteinExistence type="predicted"/>
<evidence type="ECO:0008006" key="3">
    <source>
        <dbReference type="Google" id="ProtNLM"/>
    </source>
</evidence>
<dbReference type="AlphaFoldDB" id="A0ABD0YVI0"/>
<name>A0ABD0YVI0_9HEMI</name>
<dbReference type="EMBL" id="JBFDAA010000002">
    <property type="protein sequence ID" value="KAL1139234.1"/>
    <property type="molecule type" value="Genomic_DNA"/>
</dbReference>